<protein>
    <submittedName>
        <fullName evidence="1">Uncharacterized protein</fullName>
    </submittedName>
</protein>
<dbReference type="EMBL" id="JAHHHV010000003">
    <property type="protein sequence ID" value="MBW4463951.1"/>
    <property type="molecule type" value="Genomic_DNA"/>
</dbReference>
<comment type="caution">
    <text evidence="1">The sequence shown here is derived from an EMBL/GenBank/DDBJ whole genome shotgun (WGS) entry which is preliminary data.</text>
</comment>
<evidence type="ECO:0000313" key="1">
    <source>
        <dbReference type="EMBL" id="MBW4463951.1"/>
    </source>
</evidence>
<reference evidence="1" key="1">
    <citation type="submission" date="2021-05" db="EMBL/GenBank/DDBJ databases">
        <authorList>
            <person name="Pietrasiak N."/>
            <person name="Ward R."/>
            <person name="Stajich J.E."/>
            <person name="Kurbessoian T."/>
        </authorList>
    </citation>
    <scope>NUCLEOTIDE SEQUENCE</scope>
    <source>
        <strain evidence="1">GSE-TBD4-15B</strain>
    </source>
</reference>
<reference evidence="1" key="2">
    <citation type="journal article" date="2022" name="Microbiol. Resour. Announc.">
        <title>Metagenome Sequencing to Explore Phylogenomics of Terrestrial Cyanobacteria.</title>
        <authorList>
            <person name="Ward R.D."/>
            <person name="Stajich J.E."/>
            <person name="Johansen J.R."/>
            <person name="Huntemann M."/>
            <person name="Clum A."/>
            <person name="Foster B."/>
            <person name="Foster B."/>
            <person name="Roux S."/>
            <person name="Palaniappan K."/>
            <person name="Varghese N."/>
            <person name="Mukherjee S."/>
            <person name="Reddy T.B.K."/>
            <person name="Daum C."/>
            <person name="Copeland A."/>
            <person name="Chen I.A."/>
            <person name="Ivanova N.N."/>
            <person name="Kyrpides N.C."/>
            <person name="Shapiro N."/>
            <person name="Eloe-Fadrosh E.A."/>
            <person name="Pietrasiak N."/>
        </authorList>
    </citation>
    <scope>NUCLEOTIDE SEQUENCE</scope>
    <source>
        <strain evidence="1">GSE-TBD4-15B</strain>
    </source>
</reference>
<accession>A0A951U318</accession>
<dbReference type="Proteomes" id="UP000707356">
    <property type="component" value="Unassembled WGS sequence"/>
</dbReference>
<name>A0A951U318_9CYAN</name>
<organism evidence="1 2">
    <name type="scientific">Pegethrix bostrychoides GSE-TBD4-15B</name>
    <dbReference type="NCBI Taxonomy" id="2839662"/>
    <lineage>
        <taxon>Bacteria</taxon>
        <taxon>Bacillati</taxon>
        <taxon>Cyanobacteriota</taxon>
        <taxon>Cyanophyceae</taxon>
        <taxon>Oculatellales</taxon>
        <taxon>Oculatellaceae</taxon>
        <taxon>Pegethrix</taxon>
    </lineage>
</organism>
<proteinExistence type="predicted"/>
<sequence length="80" mass="9046">MNTANKTLRDERLTLKNTLKNKSQELGENSAKMPLTTIILSEFLTLQHQKRLKPDLLEPSCQWAINGQLDARAISAQLIT</sequence>
<dbReference type="AlphaFoldDB" id="A0A951U318"/>
<evidence type="ECO:0000313" key="2">
    <source>
        <dbReference type="Proteomes" id="UP000707356"/>
    </source>
</evidence>
<gene>
    <name evidence="1" type="ORF">KME07_00715</name>
</gene>